<keyword evidence="12 17" id="KW-0472">Membrane</keyword>
<evidence type="ECO:0000256" key="3">
    <source>
        <dbReference type="ARBA" id="ARBA00022692"/>
    </source>
</evidence>
<evidence type="ECO:0000313" key="22">
    <source>
        <dbReference type="Proteomes" id="UP000137095"/>
    </source>
</evidence>
<dbReference type="OrthoDB" id="1372at10239"/>
<feature type="compositionally biased region" description="Gly residues" evidence="16">
    <location>
        <begin position="71"/>
        <end position="85"/>
    </location>
</feature>
<evidence type="ECO:0000256" key="17">
    <source>
        <dbReference type="SAM" id="Phobius"/>
    </source>
</evidence>
<evidence type="ECO:0000256" key="12">
    <source>
        <dbReference type="ARBA" id="ARBA00023136"/>
    </source>
</evidence>
<evidence type="ECO:0000256" key="7">
    <source>
        <dbReference type="ARBA" id="ARBA00022844"/>
    </source>
</evidence>
<keyword evidence="5" id="KW-1161">Viral attachment to host cell</keyword>
<keyword evidence="1" id="KW-1032">Host cell membrane</keyword>
<dbReference type="RefSeq" id="NP_116409.1">
    <property type="nucleotide sequence ID" value="NC_002794.1"/>
</dbReference>
<evidence type="ECO:0000256" key="13">
    <source>
        <dbReference type="ARBA" id="ARBA00023157"/>
    </source>
</evidence>
<accession>Q77L99</accession>
<dbReference type="InterPro" id="IPR055341">
    <property type="entry name" value="Glycoprotein_B_ecto_C"/>
</dbReference>
<evidence type="ECO:0000256" key="16">
    <source>
        <dbReference type="SAM" id="MobiDB-lite"/>
    </source>
</evidence>
<feature type="region of interest" description="Disordered" evidence="16">
    <location>
        <begin position="834"/>
        <end position="878"/>
    </location>
</feature>
<dbReference type="Proteomes" id="UP000137095">
    <property type="component" value="Segment"/>
</dbReference>
<keyword evidence="22" id="KW-1185">Reference proteome</keyword>
<keyword evidence="8" id="KW-1043">Host membrane</keyword>
<feature type="domain" description="Herpesvirus Glycoprotein B PH-like" evidence="19">
    <location>
        <begin position="162"/>
        <end position="372"/>
    </location>
</feature>
<keyword evidence="6" id="KW-1040">Host Golgi apparatus</keyword>
<feature type="transmembrane region" description="Helical" evidence="17">
    <location>
        <begin position="760"/>
        <end position="782"/>
    </location>
</feature>
<feature type="transmembrane region" description="Helical" evidence="17">
    <location>
        <begin position="788"/>
        <end position="806"/>
    </location>
</feature>
<dbReference type="Gene3D" id="2.30.30.1230">
    <property type="match status" value="1"/>
</dbReference>
<feature type="domain" description="Herpesvirus Glycoprotein B PH-like" evidence="20">
    <location>
        <begin position="374"/>
        <end position="470"/>
    </location>
</feature>
<keyword evidence="7" id="KW-0946">Virion</keyword>
<evidence type="ECO:0000313" key="21">
    <source>
        <dbReference type="EMBL" id="AAK57104.1"/>
    </source>
</evidence>
<organism evidence="21 22">
    <name type="scientific">Tupaiid herpesvirus 1 (strain 1)</name>
    <name type="common">TuHV-1</name>
    <name type="synonym">Herpesvirus tupaia (strain 1)</name>
    <dbReference type="NCBI Taxonomy" id="10397"/>
    <lineage>
        <taxon>Viruses</taxon>
        <taxon>Duplodnaviria</taxon>
        <taxon>Heunggongvirae</taxon>
        <taxon>Peploviricota</taxon>
        <taxon>Herviviricetes</taxon>
        <taxon>Herpesvirales</taxon>
        <taxon>Orthoherpesviridae</taxon>
        <taxon>Betaherpesvirinae</taxon>
        <taxon>Quwivirus</taxon>
        <taxon>Quwivirus tupaiidbeta1</taxon>
    </lineage>
</organism>
<dbReference type="SUPFAM" id="SSF161008">
    <property type="entry name" value="Viral glycoprotein ectodomain-like"/>
    <property type="match status" value="1"/>
</dbReference>
<reference evidence="21 22" key="1">
    <citation type="journal article" date="2001" name="J. Virol.">
        <title>Analysis and characterization of the complete genome of tupaia (tree shrew) herpesvirus.</title>
        <authorList>
            <person name="Bahr U."/>
            <person name="Darai G."/>
        </authorList>
    </citation>
    <scope>NUCLEOTIDE SEQUENCE [LARGE SCALE GENOMIC DNA]</scope>
    <source>
        <strain evidence="21">2</strain>
    </source>
</reference>
<dbReference type="Gene3D" id="6.10.250.3280">
    <property type="match status" value="1"/>
</dbReference>
<feature type="region of interest" description="Disordered" evidence="16">
    <location>
        <begin position="68"/>
        <end position="108"/>
    </location>
</feature>
<keyword evidence="15" id="KW-1160">Virus entry into host cell</keyword>
<keyword evidence="11" id="KW-1039">Host endosome</keyword>
<keyword evidence="4" id="KW-0732">Signal</keyword>
<evidence type="ECO:0000259" key="19">
    <source>
        <dbReference type="Pfam" id="PF17416"/>
    </source>
</evidence>
<evidence type="ECO:0000256" key="9">
    <source>
        <dbReference type="ARBA" id="ARBA00022879"/>
    </source>
</evidence>
<evidence type="ECO:0000256" key="10">
    <source>
        <dbReference type="ARBA" id="ARBA00022989"/>
    </source>
</evidence>
<feature type="compositionally biased region" description="Polar residues" evidence="16">
    <location>
        <begin position="89"/>
        <end position="99"/>
    </location>
</feature>
<evidence type="ECO:0000256" key="4">
    <source>
        <dbReference type="ARBA" id="ARBA00022729"/>
    </source>
</evidence>
<evidence type="ECO:0000259" key="18">
    <source>
        <dbReference type="Pfam" id="PF00606"/>
    </source>
</evidence>
<dbReference type="InterPro" id="IPR035377">
    <property type="entry name" value="Glycoprot_B_PH1"/>
</dbReference>
<evidence type="ECO:0000256" key="14">
    <source>
        <dbReference type="ARBA" id="ARBA00023180"/>
    </source>
</evidence>
<feature type="region of interest" description="Disordered" evidence="16">
    <location>
        <begin position="1"/>
        <end position="37"/>
    </location>
</feature>
<dbReference type="GO" id="GO:0019062">
    <property type="term" value="P:virion attachment to host cell"/>
    <property type="evidence" value="ECO:0007669"/>
    <property type="project" value="UniProtKB-KW"/>
</dbReference>
<keyword evidence="9" id="KW-0261">Viral envelope protein</keyword>
<organismHost>
    <name type="scientific">Tupaia belangeri</name>
    <name type="common">Common tree shrew</name>
    <name type="synonym">Tupaia glis belangeri</name>
    <dbReference type="NCBI Taxonomy" id="37347"/>
</organismHost>
<evidence type="ECO:0000256" key="5">
    <source>
        <dbReference type="ARBA" id="ARBA00022804"/>
    </source>
</evidence>
<keyword evidence="3 17" id="KW-0812">Transmembrane</keyword>
<sequence length="944" mass="106060">MGPPPPLRRQRLLLPRPSRRRPPARLASGRRSSRPGSSWTWYATLIASLVWYPTVSSTTLEATVVSSTDGGATGQASGGGGGGAGDSTPSESPETSADTTVPRERVTGTEWVSNLTSERYPYRICSMSQGTDIVRFARTITCAPYDAKSVSTEGIMLIYKANIVPYTFDVFTYQKELFFQRSYAYIYTTYLLGNSREHVALPLWEVDAANIWNYCYSSYVRTIGTEQYVSYHQDSYRNETMWLIPEEYQSGNTRRYVTVKDQYHVYGSTWLYKETCSMNCIVTQTKAKSKYPYDYFALSSGLVVEASPFYDTVNGHTFHENRRKFHVREQYRMLERFGAVNAPVRVVPKMAFLERPDIVLAWEIKEPKNVTCHLALWETVNRAIRTEHATSFHFVSRGLTATFVTAKANETLYNNSRYDCIRDSANRTIDRVFREEYDGKYELDGDPVIFTTNGGLTVVWQGLRQKALAALSALAGIPGANGTTNHSRHRRDTAAIAAREHASDLTYAQLQFAYDTIRDYVNQAIGHIAEAWCLEQRRTGEMLHELSKINPSSMLTAIYDRPIAARLAGDVIALAKCVEVDQDTVQVQRDMRKFETSVDGTEEQGQFCYSRPVVLFRFVNSSETQYGQLGEDNEILLGTFRTEACQLPSLKIFVAGKVAYEYRDYLYKRQIDLDSIDVVNTMISLKVEPLENTDFQVLELYSRGELKSANVFDLEDIMREYNAHKLRLRYITSKIVNPIPPFMRGLDDFMSGLGAAGKGLGLVLGAVGGAVASVVGGFVSFFTNPFGSLTLIILVVAVVVIVFLLYQRQRSAVRQPLDFFFPYLAQQTQRHQQTVTTTEYLDSPPPYAERDSYKSGPPDPAAEGLGGSGALPGSSATAATKYTTEDAWQMLLAIRRLDEEKREVPTMVAPSARPPSQQGPGLLDRIRRRGYRRLRDTGSDSELA</sequence>
<feature type="domain" description="Herpesvirus glycoprotein B ectodomain C-terminal" evidence="18">
    <location>
        <begin position="505"/>
        <end position="732"/>
    </location>
</feature>
<dbReference type="Pfam" id="PF17417">
    <property type="entry name" value="Glycoprot_B_PH2"/>
    <property type="match status" value="1"/>
</dbReference>
<dbReference type="GeneID" id="921130"/>
<evidence type="ECO:0000256" key="2">
    <source>
        <dbReference type="ARBA" id="ARBA00022581"/>
    </source>
</evidence>
<evidence type="ECO:0000256" key="8">
    <source>
        <dbReference type="ARBA" id="ARBA00022870"/>
    </source>
</evidence>
<name>Q77L99_TUHV1</name>
<keyword evidence="2" id="KW-0945">Host-virus interaction</keyword>
<dbReference type="Pfam" id="PF00606">
    <property type="entry name" value="Glycoprotein_B"/>
    <property type="match status" value="1"/>
</dbReference>
<dbReference type="Gene3D" id="2.30.29.100">
    <property type="match status" value="1"/>
</dbReference>
<evidence type="ECO:0000256" key="6">
    <source>
        <dbReference type="ARBA" id="ARBA00022812"/>
    </source>
</evidence>
<dbReference type="InterPro" id="IPR038631">
    <property type="entry name" value="Glycoprot_B_PH2_sf"/>
</dbReference>
<dbReference type="EMBL" id="AF281817">
    <property type="protein sequence ID" value="AAK57104.1"/>
    <property type="molecule type" value="Genomic_DNA"/>
</dbReference>
<evidence type="ECO:0000256" key="1">
    <source>
        <dbReference type="ARBA" id="ARBA00022511"/>
    </source>
</evidence>
<evidence type="ECO:0000259" key="20">
    <source>
        <dbReference type="Pfam" id="PF17417"/>
    </source>
</evidence>
<dbReference type="Gene3D" id="1.20.5.1890">
    <property type="match status" value="1"/>
</dbReference>
<evidence type="ECO:0000256" key="11">
    <source>
        <dbReference type="ARBA" id="ARBA00023046"/>
    </source>
</evidence>
<dbReference type="HAMAP" id="MF_04032">
    <property type="entry name" value="HSV_GB"/>
    <property type="match status" value="1"/>
</dbReference>
<dbReference type="SMR" id="Q77L99"/>
<evidence type="ECO:0000256" key="15">
    <source>
        <dbReference type="ARBA" id="ARBA00023296"/>
    </source>
</evidence>
<keyword evidence="14" id="KW-0325">Glycoprotein</keyword>
<feature type="compositionally biased region" description="Low complexity" evidence="16">
    <location>
        <begin position="24"/>
        <end position="37"/>
    </location>
</feature>
<dbReference type="InterPro" id="IPR035381">
    <property type="entry name" value="Glycoprot_B_PH2"/>
</dbReference>
<protein>
    <submittedName>
        <fullName evidence="21">T55</fullName>
    </submittedName>
</protein>
<keyword evidence="10 17" id="KW-1133">Transmembrane helix</keyword>
<dbReference type="KEGG" id="vg:921130"/>
<proteinExistence type="inferred from homology"/>
<dbReference type="GO" id="GO:0019031">
    <property type="term" value="C:viral envelope"/>
    <property type="evidence" value="ECO:0007669"/>
    <property type="project" value="UniProtKB-KW"/>
</dbReference>
<dbReference type="Pfam" id="PF17416">
    <property type="entry name" value="Glycoprot_B_PH1"/>
    <property type="match status" value="1"/>
</dbReference>
<dbReference type="InterPro" id="IPR000234">
    <property type="entry name" value="Herpes_Glycoprot_B"/>
</dbReference>
<keyword evidence="13" id="KW-1015">Disulfide bond</keyword>
<feature type="region of interest" description="Disordered" evidence="16">
    <location>
        <begin position="902"/>
        <end position="944"/>
    </location>
</feature>
<dbReference type="GO" id="GO:0046718">
    <property type="term" value="P:symbiont entry into host cell"/>
    <property type="evidence" value="ECO:0007669"/>
    <property type="project" value="UniProtKB-KW"/>
</dbReference>